<dbReference type="Proteomes" id="UP000001072">
    <property type="component" value="Unassembled WGS sequence"/>
</dbReference>
<name>F4RWY8_MELLP</name>
<keyword evidence="3" id="KW-1185">Reference proteome</keyword>
<dbReference type="HOGENOM" id="CLU_927739_0_0_1"/>
<reference evidence="3" key="1">
    <citation type="journal article" date="2011" name="Proc. Natl. Acad. Sci. U.S.A.">
        <title>Obligate biotrophy features unraveled by the genomic analysis of rust fungi.</title>
        <authorList>
            <person name="Duplessis S."/>
            <person name="Cuomo C.A."/>
            <person name="Lin Y.-C."/>
            <person name="Aerts A."/>
            <person name="Tisserant E."/>
            <person name="Veneault-Fourrey C."/>
            <person name="Joly D.L."/>
            <person name="Hacquard S."/>
            <person name="Amselem J."/>
            <person name="Cantarel B.L."/>
            <person name="Chiu R."/>
            <person name="Coutinho P.M."/>
            <person name="Feau N."/>
            <person name="Field M."/>
            <person name="Frey P."/>
            <person name="Gelhaye E."/>
            <person name="Goldberg J."/>
            <person name="Grabherr M.G."/>
            <person name="Kodira C.D."/>
            <person name="Kohler A."/>
            <person name="Kuees U."/>
            <person name="Lindquist E.A."/>
            <person name="Lucas S.M."/>
            <person name="Mago R."/>
            <person name="Mauceli E."/>
            <person name="Morin E."/>
            <person name="Murat C."/>
            <person name="Pangilinan J.L."/>
            <person name="Park R."/>
            <person name="Pearson M."/>
            <person name="Quesneville H."/>
            <person name="Rouhier N."/>
            <person name="Sakthikumar S."/>
            <person name="Salamov A.A."/>
            <person name="Schmutz J."/>
            <person name="Selles B."/>
            <person name="Shapiro H."/>
            <person name="Tanguay P."/>
            <person name="Tuskan G.A."/>
            <person name="Henrissat B."/>
            <person name="Van de Peer Y."/>
            <person name="Rouze P."/>
            <person name="Ellis J.G."/>
            <person name="Dodds P.N."/>
            <person name="Schein J.E."/>
            <person name="Zhong S."/>
            <person name="Hamelin R.C."/>
            <person name="Grigoriev I.V."/>
            <person name="Szabo L.J."/>
            <person name="Martin F."/>
        </authorList>
    </citation>
    <scope>NUCLEOTIDE SEQUENCE [LARGE SCALE GENOMIC DNA]</scope>
    <source>
        <strain evidence="3">98AG31 / pathotype 3-4-7</strain>
    </source>
</reference>
<dbReference type="AlphaFoldDB" id="F4RWY8"/>
<dbReference type="RefSeq" id="XP_007413565.1">
    <property type="nucleotide sequence ID" value="XM_007413503.1"/>
</dbReference>
<dbReference type="InParanoid" id="F4RWY8"/>
<evidence type="ECO:0000256" key="1">
    <source>
        <dbReference type="SAM" id="MobiDB-lite"/>
    </source>
</evidence>
<dbReference type="GeneID" id="18923802"/>
<feature type="region of interest" description="Disordered" evidence="1">
    <location>
        <begin position="97"/>
        <end position="143"/>
    </location>
</feature>
<accession>F4RWY8</accession>
<organism evidence="3">
    <name type="scientific">Melampsora larici-populina (strain 98AG31 / pathotype 3-4-7)</name>
    <name type="common">Poplar leaf rust fungus</name>
    <dbReference type="NCBI Taxonomy" id="747676"/>
    <lineage>
        <taxon>Eukaryota</taxon>
        <taxon>Fungi</taxon>
        <taxon>Dikarya</taxon>
        <taxon>Basidiomycota</taxon>
        <taxon>Pucciniomycotina</taxon>
        <taxon>Pucciniomycetes</taxon>
        <taxon>Pucciniales</taxon>
        <taxon>Melampsoraceae</taxon>
        <taxon>Melampsora</taxon>
    </lineage>
</organism>
<feature type="region of interest" description="Disordered" evidence="1">
    <location>
        <begin position="1"/>
        <end position="36"/>
    </location>
</feature>
<dbReference type="EMBL" id="GL883126">
    <property type="protein sequence ID" value="EGG03105.1"/>
    <property type="molecule type" value="Genomic_DNA"/>
</dbReference>
<protein>
    <submittedName>
        <fullName evidence="2">Uncharacterized protein</fullName>
    </submittedName>
</protein>
<feature type="compositionally biased region" description="Polar residues" evidence="1">
    <location>
        <begin position="22"/>
        <end position="36"/>
    </location>
</feature>
<evidence type="ECO:0000313" key="2">
    <source>
        <dbReference type="EMBL" id="EGG03105.1"/>
    </source>
</evidence>
<dbReference type="KEGG" id="mlr:MELLADRAFT_109585"/>
<feature type="compositionally biased region" description="Basic residues" evidence="1">
    <location>
        <begin position="134"/>
        <end position="143"/>
    </location>
</feature>
<evidence type="ECO:0000313" key="3">
    <source>
        <dbReference type="Proteomes" id="UP000001072"/>
    </source>
</evidence>
<gene>
    <name evidence="2" type="ORF">MELLADRAFT_109585</name>
</gene>
<sequence length="300" mass="33951">MLTPSGGRPLGFTPRKGCAHTVGTTGPSNQQCVSNGPASDEKLYALTGLEYDQNMRKPRSLQTYNTNLPLHFVLVIKNQPFTNSSPHSRQALYTRKAVKMSSDNTSKHDDAKDTVSQSTLVKTSDEKKESVRPPTRRRRRKLKFFSPSTKVADLLSEAEEGRVLENRRVLTLIYSAKDDDNALQGTSSRVPLAATGILYQTPYNHDESPSIWLLANRWIFLPRSRPQSQDERCPTPKGVKQKLEEDIAYLKGVEVKELSHDELFEARYFLRDWVAQLSQSNNFFKYWSQPQSKVSSIGSN</sequence>
<proteinExistence type="predicted"/>
<dbReference type="VEuPathDB" id="FungiDB:MELLADRAFT_109585"/>